<organism evidence="7 8">
    <name type="scientific">Acanthamoeba castellanii (strain ATCC 30010 / Neff)</name>
    <dbReference type="NCBI Taxonomy" id="1257118"/>
    <lineage>
        <taxon>Eukaryota</taxon>
        <taxon>Amoebozoa</taxon>
        <taxon>Discosea</taxon>
        <taxon>Longamoebia</taxon>
        <taxon>Centramoebida</taxon>
        <taxon>Acanthamoebidae</taxon>
        <taxon>Acanthamoeba</taxon>
    </lineage>
</organism>
<feature type="compositionally biased region" description="Low complexity" evidence="5">
    <location>
        <begin position="174"/>
        <end position="188"/>
    </location>
</feature>
<dbReference type="GO" id="GO:0000811">
    <property type="term" value="C:GINS complex"/>
    <property type="evidence" value="ECO:0007669"/>
    <property type="project" value="TreeGrafter"/>
</dbReference>
<proteinExistence type="inferred from homology"/>
<comment type="subcellular location">
    <subcellularLocation>
        <location evidence="1">Nucleus</location>
    </subcellularLocation>
</comment>
<feature type="domain" description="GINS subunit" evidence="6">
    <location>
        <begin position="14"/>
        <end position="117"/>
    </location>
</feature>
<evidence type="ECO:0000256" key="5">
    <source>
        <dbReference type="SAM" id="MobiDB-lite"/>
    </source>
</evidence>
<evidence type="ECO:0000313" key="8">
    <source>
        <dbReference type="Proteomes" id="UP000011083"/>
    </source>
</evidence>
<feature type="region of interest" description="Disordered" evidence="5">
    <location>
        <begin position="167"/>
        <end position="222"/>
    </location>
</feature>
<sequence length="222" mass="24817">MEEKGWGRTVTPNWLRNPQLLQALLDAEKNNPDEFCPVPQHYMELTQLFLRSCQNTDRPISQQVLSLVDLLWSVRAEKRRAGVEGADLVNTLAFRLDNLTMLEANHFRRIAQLALDFNLDAKMAFEGEVSPPELESLNRRRGNLAELLGLGNIPRLSQSDLYSGQRFSRSTFEGSDQSGTSGATSQQSGGTGEEDEDEDDLSRRPWMGGSAGAPPSNKLRRL</sequence>
<name>L8GE47_ACACF</name>
<dbReference type="KEGG" id="acan:ACA1_189830"/>
<keyword evidence="4" id="KW-0539">Nucleus</keyword>
<dbReference type="InterPro" id="IPR036224">
    <property type="entry name" value="GINS_bundle-like_dom_sf"/>
</dbReference>
<dbReference type="GO" id="GO:0006260">
    <property type="term" value="P:DNA replication"/>
    <property type="evidence" value="ECO:0007669"/>
    <property type="project" value="UniProtKB-KW"/>
</dbReference>
<gene>
    <name evidence="7" type="ORF">ACA1_189830</name>
</gene>
<evidence type="ECO:0000256" key="1">
    <source>
        <dbReference type="ARBA" id="ARBA00004123"/>
    </source>
</evidence>
<evidence type="ECO:0000256" key="3">
    <source>
        <dbReference type="ARBA" id="ARBA00022705"/>
    </source>
</evidence>
<dbReference type="Pfam" id="PF05916">
    <property type="entry name" value="Sld5"/>
    <property type="match status" value="1"/>
</dbReference>
<dbReference type="OrthoDB" id="1938138at2759"/>
<evidence type="ECO:0000313" key="7">
    <source>
        <dbReference type="EMBL" id="ELR11307.1"/>
    </source>
</evidence>
<dbReference type="EMBL" id="KB008154">
    <property type="protein sequence ID" value="ELR11307.1"/>
    <property type="molecule type" value="Genomic_DNA"/>
</dbReference>
<dbReference type="InterPro" id="IPR007257">
    <property type="entry name" value="GINS_Psf2"/>
</dbReference>
<dbReference type="InterPro" id="IPR021151">
    <property type="entry name" value="GINS_A"/>
</dbReference>
<dbReference type="GO" id="GO:0000727">
    <property type="term" value="P:double-strand break repair via break-induced replication"/>
    <property type="evidence" value="ECO:0007669"/>
    <property type="project" value="TreeGrafter"/>
</dbReference>
<dbReference type="VEuPathDB" id="AmoebaDB:ACA1_189830"/>
<dbReference type="SUPFAM" id="SSF158573">
    <property type="entry name" value="GINS helical bundle-like"/>
    <property type="match status" value="1"/>
</dbReference>
<evidence type="ECO:0000256" key="2">
    <source>
        <dbReference type="ARBA" id="ARBA00010565"/>
    </source>
</evidence>
<dbReference type="PANTHER" id="PTHR12772:SF0">
    <property type="entry name" value="DNA REPLICATION COMPLEX GINS PROTEIN PSF2"/>
    <property type="match status" value="1"/>
</dbReference>
<dbReference type="GeneID" id="14911752"/>
<evidence type="ECO:0000256" key="4">
    <source>
        <dbReference type="ARBA" id="ARBA00023242"/>
    </source>
</evidence>
<dbReference type="Proteomes" id="UP000011083">
    <property type="component" value="Unassembled WGS sequence"/>
</dbReference>
<dbReference type="CDD" id="cd11712">
    <property type="entry name" value="GINS_A_psf2"/>
    <property type="match status" value="1"/>
</dbReference>
<dbReference type="RefSeq" id="XP_004333320.1">
    <property type="nucleotide sequence ID" value="XM_004333272.1"/>
</dbReference>
<accession>L8GE47</accession>
<dbReference type="AlphaFoldDB" id="L8GE47"/>
<comment type="similarity">
    <text evidence="2">Belongs to the GINS2/PSF2 family.</text>
</comment>
<dbReference type="Gene3D" id="1.20.58.1020">
    <property type="match status" value="1"/>
</dbReference>
<evidence type="ECO:0000259" key="6">
    <source>
        <dbReference type="Pfam" id="PF05916"/>
    </source>
</evidence>
<protein>
    <submittedName>
        <fullName evidence="7">Partner of sld five, psf2 protein</fullName>
    </submittedName>
</protein>
<keyword evidence="8" id="KW-1185">Reference proteome</keyword>
<reference evidence="7 8" key="1">
    <citation type="journal article" date="2013" name="Genome Biol.">
        <title>Genome of Acanthamoeba castellanii highlights extensive lateral gene transfer and early evolution of tyrosine kinase signaling.</title>
        <authorList>
            <person name="Clarke M."/>
            <person name="Lohan A.J."/>
            <person name="Liu B."/>
            <person name="Lagkouvardos I."/>
            <person name="Roy S."/>
            <person name="Zafar N."/>
            <person name="Bertelli C."/>
            <person name="Schilde C."/>
            <person name="Kianianmomeni A."/>
            <person name="Burglin T.R."/>
            <person name="Frech C."/>
            <person name="Turcotte B."/>
            <person name="Kopec K.O."/>
            <person name="Synnott J.M."/>
            <person name="Choo C."/>
            <person name="Paponov I."/>
            <person name="Finkler A."/>
            <person name="Soon Heng Tan C."/>
            <person name="Hutchins A.P."/>
            <person name="Weinmeier T."/>
            <person name="Rattei T."/>
            <person name="Chu J.S."/>
            <person name="Gimenez G."/>
            <person name="Irimia M."/>
            <person name="Rigden D.J."/>
            <person name="Fitzpatrick D.A."/>
            <person name="Lorenzo-Morales J."/>
            <person name="Bateman A."/>
            <person name="Chiu C.H."/>
            <person name="Tang P."/>
            <person name="Hegemann P."/>
            <person name="Fromm H."/>
            <person name="Raoult D."/>
            <person name="Greub G."/>
            <person name="Miranda-Saavedra D."/>
            <person name="Chen N."/>
            <person name="Nash P."/>
            <person name="Ginger M.L."/>
            <person name="Horn M."/>
            <person name="Schaap P."/>
            <person name="Caler L."/>
            <person name="Loftus B."/>
        </authorList>
    </citation>
    <scope>NUCLEOTIDE SEQUENCE [LARGE SCALE GENOMIC DNA]</scope>
    <source>
        <strain evidence="7 8">Neff</strain>
    </source>
</reference>
<keyword evidence="3" id="KW-0235">DNA replication</keyword>
<dbReference type="PANTHER" id="PTHR12772">
    <property type="entry name" value="DNA REPLICATION COMPLEX GINS PROTEIN PSF2"/>
    <property type="match status" value="1"/>
</dbReference>